<name>A0ABD5ZLB1_9EURY</name>
<reference evidence="1 2" key="1">
    <citation type="journal article" date="2019" name="Int. J. Syst. Evol. Microbiol.">
        <title>The Global Catalogue of Microorganisms (GCM) 10K type strain sequencing project: providing services to taxonomists for standard genome sequencing and annotation.</title>
        <authorList>
            <consortium name="The Broad Institute Genomics Platform"/>
            <consortium name="The Broad Institute Genome Sequencing Center for Infectious Disease"/>
            <person name="Wu L."/>
            <person name="Ma J."/>
        </authorList>
    </citation>
    <scope>NUCLEOTIDE SEQUENCE [LARGE SCALE GENOMIC DNA]</scope>
    <source>
        <strain evidence="1 2">DT85</strain>
    </source>
</reference>
<protein>
    <recommendedName>
        <fullName evidence="3">Roadblock/LC7 domain-containing protein</fullName>
    </recommendedName>
</protein>
<dbReference type="InterPro" id="IPR055944">
    <property type="entry name" value="DUF7522"/>
</dbReference>
<proteinExistence type="predicted"/>
<dbReference type="RefSeq" id="WP_276235109.1">
    <property type="nucleotide sequence ID" value="NZ_CP119802.1"/>
</dbReference>
<accession>A0ABD5ZLB1</accession>
<dbReference type="GeneID" id="79265774"/>
<gene>
    <name evidence="1" type="ORF">ACFQJ4_02145</name>
</gene>
<evidence type="ECO:0008006" key="3">
    <source>
        <dbReference type="Google" id="ProtNLM"/>
    </source>
</evidence>
<organism evidence="1 2">
    <name type="scientific">Halosegnis marinus</name>
    <dbReference type="NCBI Taxonomy" id="3034023"/>
    <lineage>
        <taxon>Archaea</taxon>
        <taxon>Methanobacteriati</taxon>
        <taxon>Methanobacteriota</taxon>
        <taxon>Stenosarchaea group</taxon>
        <taxon>Halobacteria</taxon>
        <taxon>Halobacteriales</taxon>
        <taxon>Natronomonadaceae</taxon>
        <taxon>Halosegnis</taxon>
    </lineage>
</organism>
<sequence length="131" mass="14063">MVRSAVREDARRVAAFVNHRAPGGFLGAAAYDADGYEVFGVRDEVRPVVEADSFDALIENARGVQRNVFSADDAGEILGTPEATTLSFADLLVVQLPVSRTEAVLIALDPSVGSKFTEFVDSCREQLESGE</sequence>
<comment type="caution">
    <text evidence="1">The sequence shown here is derived from an EMBL/GenBank/DDBJ whole genome shotgun (WGS) entry which is preliminary data.</text>
</comment>
<dbReference type="EMBL" id="JBHTAP010000001">
    <property type="protein sequence ID" value="MFC7234110.1"/>
    <property type="molecule type" value="Genomic_DNA"/>
</dbReference>
<keyword evidence="2" id="KW-1185">Reference proteome</keyword>
<dbReference type="Proteomes" id="UP001596398">
    <property type="component" value="Unassembled WGS sequence"/>
</dbReference>
<dbReference type="Pfam" id="PF24366">
    <property type="entry name" value="DUF7522"/>
    <property type="match status" value="1"/>
</dbReference>
<evidence type="ECO:0000313" key="2">
    <source>
        <dbReference type="Proteomes" id="UP001596398"/>
    </source>
</evidence>
<evidence type="ECO:0000313" key="1">
    <source>
        <dbReference type="EMBL" id="MFC7234110.1"/>
    </source>
</evidence>
<dbReference type="AlphaFoldDB" id="A0ABD5ZLB1"/>